<keyword evidence="4 6" id="KW-1133">Transmembrane helix</keyword>
<sequence length="209" mass="23180">MIYIIFPILALVHLGVLFLGSDIFLLRLISKIVPILYLIALSVGEGKWTTRAGIWLGIGLVFSLGGDTILAFPDKYFVFGLGSFLIAQVAYSVSFSWGNPVHFLRLIPYVIFGTSYFYWLLPGIAPALTIPVAVYVSAICVMGWRSAAREVSARDRLLGILGAISFIISDSIIALGQFTPNKLPFHGVWVMSTYYLAQFLIYLSQEEEE</sequence>
<keyword evidence="5 6" id="KW-0472">Membrane</keyword>
<evidence type="ECO:0000256" key="5">
    <source>
        <dbReference type="ARBA" id="ARBA00023136"/>
    </source>
</evidence>
<evidence type="ECO:0000256" key="1">
    <source>
        <dbReference type="ARBA" id="ARBA00004141"/>
    </source>
</evidence>
<dbReference type="Proteomes" id="UP000232196">
    <property type="component" value="Unassembled WGS sequence"/>
</dbReference>
<feature type="transmembrane region" description="Helical" evidence="6">
    <location>
        <begin position="103"/>
        <end position="121"/>
    </location>
</feature>
<accession>A0A2M9XAT1</accession>
<name>A0A2M9XAT1_9LEPT</name>
<feature type="transmembrane region" description="Helical" evidence="6">
    <location>
        <begin position="6"/>
        <end position="29"/>
    </location>
</feature>
<gene>
    <name evidence="7" type="ORF">CH357_14615</name>
</gene>
<evidence type="ECO:0000313" key="8">
    <source>
        <dbReference type="Proteomes" id="UP000232196"/>
    </source>
</evidence>
<comment type="caution">
    <text evidence="7">The sequence shown here is derived from an EMBL/GenBank/DDBJ whole genome shotgun (WGS) entry which is preliminary data.</text>
</comment>
<evidence type="ECO:0000256" key="6">
    <source>
        <dbReference type="SAM" id="Phobius"/>
    </source>
</evidence>
<proteinExistence type="inferred from homology"/>
<dbReference type="RefSeq" id="WP_100707504.1">
    <property type="nucleotide sequence ID" value="NZ_NPDL01000006.1"/>
</dbReference>
<dbReference type="Pfam" id="PF07947">
    <property type="entry name" value="YhhN"/>
    <property type="match status" value="1"/>
</dbReference>
<evidence type="ECO:0008006" key="9">
    <source>
        <dbReference type="Google" id="ProtNLM"/>
    </source>
</evidence>
<dbReference type="PANTHER" id="PTHR31885:SF6">
    <property type="entry name" value="GH04784P"/>
    <property type="match status" value="1"/>
</dbReference>
<organism evidence="7 8">
    <name type="scientific">Leptospira hartskeerlii</name>
    <dbReference type="NCBI Taxonomy" id="2023177"/>
    <lineage>
        <taxon>Bacteria</taxon>
        <taxon>Pseudomonadati</taxon>
        <taxon>Spirochaetota</taxon>
        <taxon>Spirochaetia</taxon>
        <taxon>Leptospirales</taxon>
        <taxon>Leptospiraceae</taxon>
        <taxon>Leptospira</taxon>
    </lineage>
</organism>
<evidence type="ECO:0000256" key="4">
    <source>
        <dbReference type="ARBA" id="ARBA00022989"/>
    </source>
</evidence>
<dbReference type="GO" id="GO:0016787">
    <property type="term" value="F:hydrolase activity"/>
    <property type="evidence" value="ECO:0007669"/>
    <property type="project" value="TreeGrafter"/>
</dbReference>
<feature type="transmembrane region" description="Helical" evidence="6">
    <location>
        <begin position="50"/>
        <end position="70"/>
    </location>
</feature>
<comment type="similarity">
    <text evidence="2">Belongs to the TMEM86 family.</text>
</comment>
<reference evidence="7 8" key="1">
    <citation type="submission" date="2017-07" db="EMBL/GenBank/DDBJ databases">
        <title>Leptospira spp. isolated from tropical soils.</title>
        <authorList>
            <person name="Thibeaux R."/>
            <person name="Iraola G."/>
            <person name="Ferres I."/>
            <person name="Bierque E."/>
            <person name="Girault D."/>
            <person name="Soupe-Gilbert M.-E."/>
            <person name="Picardeau M."/>
            <person name="Goarant C."/>
        </authorList>
    </citation>
    <scope>NUCLEOTIDE SEQUENCE [LARGE SCALE GENOMIC DNA]</scope>
    <source>
        <strain evidence="7 8">MCA1-C-A1</strain>
    </source>
</reference>
<comment type="subcellular location">
    <subcellularLocation>
        <location evidence="1">Membrane</location>
        <topology evidence="1">Multi-pass membrane protein</topology>
    </subcellularLocation>
</comment>
<feature type="transmembrane region" description="Helical" evidence="6">
    <location>
        <begin position="127"/>
        <end position="145"/>
    </location>
</feature>
<dbReference type="GO" id="GO:0016020">
    <property type="term" value="C:membrane"/>
    <property type="evidence" value="ECO:0007669"/>
    <property type="project" value="UniProtKB-SubCell"/>
</dbReference>
<protein>
    <recommendedName>
        <fullName evidence="9">Lysoplasmalogenase</fullName>
    </recommendedName>
</protein>
<dbReference type="InterPro" id="IPR012506">
    <property type="entry name" value="TMEM86B-like"/>
</dbReference>
<keyword evidence="8" id="KW-1185">Reference proteome</keyword>
<evidence type="ECO:0000256" key="3">
    <source>
        <dbReference type="ARBA" id="ARBA00022692"/>
    </source>
</evidence>
<feature type="transmembrane region" description="Helical" evidence="6">
    <location>
        <begin position="157"/>
        <end position="178"/>
    </location>
</feature>
<evidence type="ECO:0000256" key="2">
    <source>
        <dbReference type="ARBA" id="ARBA00007375"/>
    </source>
</evidence>
<dbReference type="OrthoDB" id="5592477at2"/>
<keyword evidence="3 6" id="KW-0812">Transmembrane</keyword>
<dbReference type="AlphaFoldDB" id="A0A2M9XAT1"/>
<dbReference type="EMBL" id="NPDN01000007">
    <property type="protein sequence ID" value="PJZ24811.1"/>
    <property type="molecule type" value="Genomic_DNA"/>
</dbReference>
<evidence type="ECO:0000313" key="7">
    <source>
        <dbReference type="EMBL" id="PJZ24811.1"/>
    </source>
</evidence>
<dbReference type="PANTHER" id="PTHR31885">
    <property type="entry name" value="GH04784P"/>
    <property type="match status" value="1"/>
</dbReference>
<feature type="transmembrane region" description="Helical" evidence="6">
    <location>
        <begin position="76"/>
        <end position="96"/>
    </location>
</feature>